<keyword evidence="13" id="KW-1185">Reference proteome</keyword>
<dbReference type="SUPFAM" id="SSF57667">
    <property type="entry name" value="beta-beta-alpha zinc fingers"/>
    <property type="match status" value="2"/>
</dbReference>
<keyword evidence="6" id="KW-0805">Transcription regulation</keyword>
<dbReference type="KEGG" id="ats:109760438"/>
<keyword evidence="8" id="KW-0539">Nucleus</keyword>
<evidence type="ECO:0000256" key="4">
    <source>
        <dbReference type="ARBA" id="ARBA00022771"/>
    </source>
</evidence>
<evidence type="ECO:0000256" key="8">
    <source>
        <dbReference type="ARBA" id="ARBA00023242"/>
    </source>
</evidence>
<dbReference type="GeneID" id="109760438"/>
<evidence type="ECO:0000259" key="11">
    <source>
        <dbReference type="PROSITE" id="PS50157"/>
    </source>
</evidence>
<protein>
    <recommendedName>
        <fullName evidence="11">C2H2-type domain-containing protein</fullName>
    </recommendedName>
</protein>
<evidence type="ECO:0000256" key="6">
    <source>
        <dbReference type="ARBA" id="ARBA00023015"/>
    </source>
</evidence>
<name>A0A453FW45_AEGTS</name>
<dbReference type="GO" id="GO:0008270">
    <property type="term" value="F:zinc ion binding"/>
    <property type="evidence" value="ECO:0007669"/>
    <property type="project" value="UniProtKB-KW"/>
</dbReference>
<dbReference type="PANTHER" id="PTHR26374">
    <property type="entry name" value="ZINC FINGER PROTEIN ZAT5"/>
    <property type="match status" value="1"/>
</dbReference>
<dbReference type="Gene3D" id="3.30.160.60">
    <property type="entry name" value="Classic Zinc Finger"/>
    <property type="match status" value="2"/>
</dbReference>
<feature type="domain" description="C2H2-type" evidence="11">
    <location>
        <begin position="138"/>
        <end position="165"/>
    </location>
</feature>
<reference evidence="12" key="3">
    <citation type="journal article" date="2017" name="Nature">
        <title>Genome sequence of the progenitor of the wheat D genome Aegilops tauschii.</title>
        <authorList>
            <person name="Luo M.C."/>
            <person name="Gu Y.Q."/>
            <person name="Puiu D."/>
            <person name="Wang H."/>
            <person name="Twardziok S.O."/>
            <person name="Deal K.R."/>
            <person name="Huo N."/>
            <person name="Zhu T."/>
            <person name="Wang L."/>
            <person name="Wang Y."/>
            <person name="McGuire P.E."/>
            <person name="Liu S."/>
            <person name="Long H."/>
            <person name="Ramasamy R.K."/>
            <person name="Rodriguez J.C."/>
            <person name="Van S.L."/>
            <person name="Yuan L."/>
            <person name="Wang Z."/>
            <person name="Xia Z."/>
            <person name="Xiao L."/>
            <person name="Anderson O.D."/>
            <person name="Ouyang S."/>
            <person name="Liang Y."/>
            <person name="Zimin A.V."/>
            <person name="Pertea G."/>
            <person name="Qi P."/>
            <person name="Bennetzen J.L."/>
            <person name="Dai X."/>
            <person name="Dawson M.W."/>
            <person name="Muller H.G."/>
            <person name="Kugler K."/>
            <person name="Rivarola-Duarte L."/>
            <person name="Spannagl M."/>
            <person name="Mayer K.F.X."/>
            <person name="Lu F.H."/>
            <person name="Bevan M.W."/>
            <person name="Leroy P."/>
            <person name="Li P."/>
            <person name="You F.M."/>
            <person name="Sun Q."/>
            <person name="Liu Z."/>
            <person name="Lyons E."/>
            <person name="Wicker T."/>
            <person name="Salzberg S.L."/>
            <person name="Devos K.M."/>
            <person name="Dvorak J."/>
        </authorList>
    </citation>
    <scope>NUCLEOTIDE SEQUENCE [LARGE SCALE GENOMIC DNA]</scope>
    <source>
        <strain evidence="12">cv. AL8/78</strain>
    </source>
</reference>
<reference evidence="12" key="4">
    <citation type="submission" date="2019-03" db="UniProtKB">
        <authorList>
            <consortium name="EnsemblPlants"/>
        </authorList>
    </citation>
    <scope>IDENTIFICATION</scope>
</reference>
<comment type="subcellular location">
    <subcellularLocation>
        <location evidence="1">Nucleus</location>
    </subcellularLocation>
</comment>
<dbReference type="PANTHER" id="PTHR26374:SF443">
    <property type="entry name" value="OS01G0839100 PROTEIN"/>
    <property type="match status" value="1"/>
</dbReference>
<keyword evidence="7" id="KW-0804">Transcription</keyword>
<dbReference type="RefSeq" id="XP_020174851.2">
    <property type="nucleotide sequence ID" value="XM_020319262.4"/>
</dbReference>
<dbReference type="PROSITE" id="PS50157">
    <property type="entry name" value="ZINC_FINGER_C2H2_2"/>
    <property type="match status" value="2"/>
</dbReference>
<keyword evidence="2" id="KW-0479">Metal-binding</keyword>
<dbReference type="PROSITE" id="PS00028">
    <property type="entry name" value="ZINC_FINGER_C2H2_1"/>
    <property type="match status" value="2"/>
</dbReference>
<evidence type="ECO:0000256" key="5">
    <source>
        <dbReference type="ARBA" id="ARBA00022833"/>
    </source>
</evidence>
<dbReference type="Proteomes" id="UP000015105">
    <property type="component" value="Chromosome 3D"/>
</dbReference>
<dbReference type="STRING" id="200361.A0A453FW45"/>
<dbReference type="InterPro" id="IPR036236">
    <property type="entry name" value="Znf_C2H2_sf"/>
</dbReference>
<keyword evidence="4 9" id="KW-0863">Zinc-finger</keyword>
<keyword evidence="5" id="KW-0862">Zinc</keyword>
<organism evidence="12 13">
    <name type="scientific">Aegilops tauschii subsp. strangulata</name>
    <name type="common">Goatgrass</name>
    <dbReference type="NCBI Taxonomy" id="200361"/>
    <lineage>
        <taxon>Eukaryota</taxon>
        <taxon>Viridiplantae</taxon>
        <taxon>Streptophyta</taxon>
        <taxon>Embryophyta</taxon>
        <taxon>Tracheophyta</taxon>
        <taxon>Spermatophyta</taxon>
        <taxon>Magnoliopsida</taxon>
        <taxon>Liliopsida</taxon>
        <taxon>Poales</taxon>
        <taxon>Poaceae</taxon>
        <taxon>BOP clade</taxon>
        <taxon>Pooideae</taxon>
        <taxon>Triticodae</taxon>
        <taxon>Triticeae</taxon>
        <taxon>Triticinae</taxon>
        <taxon>Aegilops</taxon>
    </lineage>
</organism>
<dbReference type="AlphaFoldDB" id="A0A453FW45"/>
<dbReference type="OMA" id="GISVRCW"/>
<evidence type="ECO:0000313" key="12">
    <source>
        <dbReference type="EnsemblPlants" id="AET3Gv20802200.1"/>
    </source>
</evidence>
<dbReference type="SMART" id="SM00355">
    <property type="entry name" value="ZnF_C2H2"/>
    <property type="match status" value="2"/>
</dbReference>
<evidence type="ECO:0000313" key="13">
    <source>
        <dbReference type="Proteomes" id="UP000015105"/>
    </source>
</evidence>
<evidence type="ECO:0000256" key="7">
    <source>
        <dbReference type="ARBA" id="ARBA00023163"/>
    </source>
</evidence>
<evidence type="ECO:0000256" key="9">
    <source>
        <dbReference type="PROSITE-ProRule" id="PRU00042"/>
    </source>
</evidence>
<dbReference type="GO" id="GO:0005634">
    <property type="term" value="C:nucleus"/>
    <property type="evidence" value="ECO:0007669"/>
    <property type="project" value="UniProtKB-SubCell"/>
</dbReference>
<evidence type="ECO:0000256" key="10">
    <source>
        <dbReference type="SAM" id="MobiDB-lite"/>
    </source>
</evidence>
<dbReference type="InterPro" id="IPR013087">
    <property type="entry name" value="Znf_C2H2_type"/>
</dbReference>
<reference evidence="12" key="5">
    <citation type="journal article" date="2021" name="G3 (Bethesda)">
        <title>Aegilops tauschii genome assembly Aet v5.0 features greater sequence contiguity and improved annotation.</title>
        <authorList>
            <person name="Wang L."/>
            <person name="Zhu T."/>
            <person name="Rodriguez J.C."/>
            <person name="Deal K.R."/>
            <person name="Dubcovsky J."/>
            <person name="McGuire P.E."/>
            <person name="Lux T."/>
            <person name="Spannagl M."/>
            <person name="Mayer K.F.X."/>
            <person name="Baldrich P."/>
            <person name="Meyers B.C."/>
            <person name="Huo N."/>
            <person name="Gu Y.Q."/>
            <person name="Zhou H."/>
            <person name="Devos K.M."/>
            <person name="Bennetzen J.L."/>
            <person name="Unver T."/>
            <person name="Budak H."/>
            <person name="Gulick P.J."/>
            <person name="Galiba G."/>
            <person name="Kalapos B."/>
            <person name="Nelson D.R."/>
            <person name="Li P."/>
            <person name="You F.M."/>
            <person name="Luo M.C."/>
            <person name="Dvorak J."/>
        </authorList>
    </citation>
    <scope>NUCLEOTIDE SEQUENCE [LARGE SCALE GENOMIC DNA]</scope>
    <source>
        <strain evidence="12">cv. AL8/78</strain>
    </source>
</reference>
<keyword evidence="3" id="KW-0677">Repeat</keyword>
<feature type="region of interest" description="Disordered" evidence="10">
    <location>
        <begin position="155"/>
        <end position="224"/>
    </location>
</feature>
<evidence type="ECO:0000256" key="2">
    <source>
        <dbReference type="ARBA" id="ARBA00022723"/>
    </source>
</evidence>
<dbReference type="Pfam" id="PF13912">
    <property type="entry name" value="zf-C2H2_6"/>
    <property type="match status" value="2"/>
</dbReference>
<evidence type="ECO:0000256" key="3">
    <source>
        <dbReference type="ARBA" id="ARBA00022737"/>
    </source>
</evidence>
<sequence length="224" mass="23659">MPSCVRVTGISVRCWVDTKIDLVMTLTREEAHESKEMESLRVHADALLSLSSPAASSTAPASSGSISKPVTAATTAAGRRALAAEGVFECKTCSKRFTSFQALGGHRTSHTRLQARMLLHDQAADVPGAAERDRARVHECAVCGLEFSMGQALGGHMRRHRGEAPPGPSTSSAAVHGEASSGATQQQEVMPDLNYPPMDDCGGDGQETSADRSSGHHQLLDLLV</sequence>
<reference evidence="13" key="2">
    <citation type="journal article" date="2017" name="Nat. Plants">
        <title>The Aegilops tauschii genome reveals multiple impacts of transposons.</title>
        <authorList>
            <person name="Zhao G."/>
            <person name="Zou C."/>
            <person name="Li K."/>
            <person name="Wang K."/>
            <person name="Li T."/>
            <person name="Gao L."/>
            <person name="Zhang X."/>
            <person name="Wang H."/>
            <person name="Yang Z."/>
            <person name="Liu X."/>
            <person name="Jiang W."/>
            <person name="Mao L."/>
            <person name="Kong X."/>
            <person name="Jiao Y."/>
            <person name="Jia J."/>
        </authorList>
    </citation>
    <scope>NUCLEOTIDE SEQUENCE [LARGE SCALE GENOMIC DNA]</scope>
    <source>
        <strain evidence="13">cv. AL8/78</strain>
    </source>
</reference>
<dbReference type="EnsemblPlants" id="AET3Gv20802200.1">
    <property type="protein sequence ID" value="AET3Gv20802200.1"/>
    <property type="gene ID" value="AET3Gv20802200"/>
</dbReference>
<accession>A0A453FW45</accession>
<reference evidence="13" key="1">
    <citation type="journal article" date="2014" name="Science">
        <title>Ancient hybridizations among the ancestral genomes of bread wheat.</title>
        <authorList>
            <consortium name="International Wheat Genome Sequencing Consortium,"/>
            <person name="Marcussen T."/>
            <person name="Sandve S.R."/>
            <person name="Heier L."/>
            <person name="Spannagl M."/>
            <person name="Pfeifer M."/>
            <person name="Jakobsen K.S."/>
            <person name="Wulff B.B."/>
            <person name="Steuernagel B."/>
            <person name="Mayer K.F."/>
            <person name="Olsen O.A."/>
        </authorList>
    </citation>
    <scope>NUCLEOTIDE SEQUENCE [LARGE SCALE GENOMIC DNA]</scope>
    <source>
        <strain evidence="13">cv. AL8/78</strain>
    </source>
</reference>
<dbReference type="OrthoDB" id="9411774at2759"/>
<feature type="domain" description="C2H2-type" evidence="11">
    <location>
        <begin position="88"/>
        <end position="115"/>
    </location>
</feature>
<evidence type="ECO:0000256" key="1">
    <source>
        <dbReference type="ARBA" id="ARBA00004123"/>
    </source>
</evidence>
<proteinExistence type="predicted"/>
<dbReference type="Gramene" id="AET3Gv20802200.1">
    <property type="protein sequence ID" value="AET3Gv20802200.1"/>
    <property type="gene ID" value="AET3Gv20802200"/>
</dbReference>